<name>A0AAE3ADB6_9FIRM</name>
<comment type="caution">
    <text evidence="2">The sequence shown here is derived from an EMBL/GenBank/DDBJ whole genome shotgun (WGS) entry which is preliminary data.</text>
</comment>
<evidence type="ECO:0000313" key="3">
    <source>
        <dbReference type="Proteomes" id="UP001199319"/>
    </source>
</evidence>
<protein>
    <submittedName>
        <fullName evidence="2">GNAT family N-acetyltransferase</fullName>
    </submittedName>
</protein>
<dbReference type="Proteomes" id="UP001199319">
    <property type="component" value="Unassembled WGS sequence"/>
</dbReference>
<reference evidence="2" key="1">
    <citation type="submission" date="2021-10" db="EMBL/GenBank/DDBJ databases">
        <title>Anaerobic single-cell dispensing facilitates the cultivation of human gut bacteria.</title>
        <authorList>
            <person name="Afrizal A."/>
        </authorList>
    </citation>
    <scope>NUCLEOTIDE SEQUENCE</scope>
    <source>
        <strain evidence="2">CLA-AA-H272</strain>
    </source>
</reference>
<dbReference type="SUPFAM" id="SSF55729">
    <property type="entry name" value="Acyl-CoA N-acyltransferases (Nat)"/>
    <property type="match status" value="1"/>
</dbReference>
<dbReference type="AlphaFoldDB" id="A0AAE3ADB6"/>
<keyword evidence="3" id="KW-1185">Reference proteome</keyword>
<accession>A0AAE3ADB6</accession>
<evidence type="ECO:0000313" key="2">
    <source>
        <dbReference type="EMBL" id="MCC2130501.1"/>
    </source>
</evidence>
<organism evidence="2 3">
    <name type="scientific">Brotocaccenecus cirricatena</name>
    <dbReference type="NCBI Taxonomy" id="3064195"/>
    <lineage>
        <taxon>Bacteria</taxon>
        <taxon>Bacillati</taxon>
        <taxon>Bacillota</taxon>
        <taxon>Clostridia</taxon>
        <taxon>Eubacteriales</taxon>
        <taxon>Oscillospiraceae</taxon>
        <taxon>Brotocaccenecus</taxon>
    </lineage>
</organism>
<dbReference type="RefSeq" id="WP_302929669.1">
    <property type="nucleotide sequence ID" value="NZ_JAJEPW010000051.1"/>
</dbReference>
<gene>
    <name evidence="2" type="ORF">LKD37_13420</name>
</gene>
<feature type="domain" description="N-acetyltransferase" evidence="1">
    <location>
        <begin position="1"/>
        <end position="153"/>
    </location>
</feature>
<evidence type="ECO:0000259" key="1">
    <source>
        <dbReference type="PROSITE" id="PS51186"/>
    </source>
</evidence>
<dbReference type="CDD" id="cd04301">
    <property type="entry name" value="NAT_SF"/>
    <property type="match status" value="1"/>
</dbReference>
<dbReference type="Gene3D" id="3.40.630.30">
    <property type="match status" value="1"/>
</dbReference>
<sequence length="153" mass="17903">MEIRQLTDAAEKQAVTRLILEALPEWFGIPEAREEYIRESAGRIFFCAYDRNRPVGFLYLKETGNATVELYVMGVRKEYHRRGIGRQLFRQARDAAAGAGYAFMQVKTVQMGKYEEYDRTNRFYLALGFREFEVFPTLWDEGNPCQVYVMSLE</sequence>
<dbReference type="InterPro" id="IPR000182">
    <property type="entry name" value="GNAT_dom"/>
</dbReference>
<dbReference type="InterPro" id="IPR016181">
    <property type="entry name" value="Acyl_CoA_acyltransferase"/>
</dbReference>
<dbReference type="Pfam" id="PF13508">
    <property type="entry name" value="Acetyltransf_7"/>
    <property type="match status" value="1"/>
</dbReference>
<dbReference type="GO" id="GO:0016747">
    <property type="term" value="F:acyltransferase activity, transferring groups other than amino-acyl groups"/>
    <property type="evidence" value="ECO:0007669"/>
    <property type="project" value="InterPro"/>
</dbReference>
<dbReference type="PROSITE" id="PS51186">
    <property type="entry name" value="GNAT"/>
    <property type="match status" value="1"/>
</dbReference>
<proteinExistence type="predicted"/>
<dbReference type="EMBL" id="JAJEPW010000051">
    <property type="protein sequence ID" value="MCC2130501.1"/>
    <property type="molecule type" value="Genomic_DNA"/>
</dbReference>